<dbReference type="AlphaFoldDB" id="A0A2U3D7L3"/>
<feature type="non-terminal residue" evidence="2">
    <location>
        <position position="1"/>
    </location>
</feature>
<organism evidence="2 3">
    <name type="scientific">Sulfoacidibacillus thermotolerans</name>
    <name type="common">Acidibacillus sulfuroxidans</name>
    <dbReference type="NCBI Taxonomy" id="1765684"/>
    <lineage>
        <taxon>Bacteria</taxon>
        <taxon>Bacillati</taxon>
        <taxon>Bacillota</taxon>
        <taxon>Bacilli</taxon>
        <taxon>Bacillales</taxon>
        <taxon>Alicyclobacillaceae</taxon>
        <taxon>Sulfoacidibacillus</taxon>
    </lineage>
</organism>
<evidence type="ECO:0000313" key="3">
    <source>
        <dbReference type="Proteomes" id="UP000245380"/>
    </source>
</evidence>
<protein>
    <submittedName>
        <fullName evidence="2">Uncharacterized protein</fullName>
    </submittedName>
</protein>
<dbReference type="RefSeq" id="WP_219930668.1">
    <property type="nucleotide sequence ID" value="NZ_MPDK01000015.1"/>
</dbReference>
<name>A0A2U3D7L3_SULT2</name>
<keyword evidence="1" id="KW-1133">Transmembrane helix</keyword>
<accession>A0A2U3D7L3</accession>
<keyword evidence="1" id="KW-0472">Membrane</keyword>
<dbReference type="EMBL" id="MPDK01000015">
    <property type="protein sequence ID" value="PWI57268.1"/>
    <property type="molecule type" value="Genomic_DNA"/>
</dbReference>
<feature type="transmembrane region" description="Helical" evidence="1">
    <location>
        <begin position="22"/>
        <end position="41"/>
    </location>
</feature>
<evidence type="ECO:0000256" key="1">
    <source>
        <dbReference type="SAM" id="Phobius"/>
    </source>
</evidence>
<gene>
    <name evidence="2" type="ORF">BM613_09215</name>
</gene>
<reference evidence="2 3" key="1">
    <citation type="submission" date="2016-11" db="EMBL/GenBank/DDBJ databases">
        <title>Comparative genomics of Acidibacillus ferroxidans species.</title>
        <authorList>
            <person name="Oliveira G."/>
            <person name="Nunes G."/>
            <person name="Oliveira R."/>
            <person name="Araujo F."/>
            <person name="Salim A."/>
            <person name="Scholte L."/>
            <person name="Morais D."/>
            <person name="Nancucheo I."/>
            <person name="Johnson D.B."/>
            <person name="Grail B."/>
            <person name="Bittencourt J."/>
            <person name="Valadares R."/>
        </authorList>
    </citation>
    <scope>NUCLEOTIDE SEQUENCE [LARGE SCALE GENOMIC DNA]</scope>
    <source>
        <strain evidence="2 3">Y002</strain>
    </source>
</reference>
<evidence type="ECO:0000313" key="2">
    <source>
        <dbReference type="EMBL" id="PWI57268.1"/>
    </source>
</evidence>
<proteinExistence type="predicted"/>
<dbReference type="Proteomes" id="UP000245380">
    <property type="component" value="Unassembled WGS sequence"/>
</dbReference>
<sequence>FSFQGSTRYLLAPPLAATSSNIAYAPFTSQLVLLILLFRLFTGRAQSLFVPGGAQILLYAD</sequence>
<keyword evidence="1" id="KW-0812">Transmembrane</keyword>
<comment type="caution">
    <text evidence="2">The sequence shown here is derived from an EMBL/GenBank/DDBJ whole genome shotgun (WGS) entry which is preliminary data.</text>
</comment>
<keyword evidence="3" id="KW-1185">Reference proteome</keyword>